<evidence type="ECO:0000256" key="1">
    <source>
        <dbReference type="ARBA" id="ARBA00022723"/>
    </source>
</evidence>
<dbReference type="PANTHER" id="PTHR35848">
    <property type="entry name" value="OXALATE-BINDING PROTEIN"/>
    <property type="match status" value="1"/>
</dbReference>
<dbReference type="Pfam" id="PF07883">
    <property type="entry name" value="Cupin_2"/>
    <property type="match status" value="1"/>
</dbReference>
<protein>
    <recommendedName>
        <fullName evidence="2">Cupin type-2 domain-containing protein</fullName>
    </recommendedName>
</protein>
<sequence>MPGEPPVVRHLEDLSASLIAPGDNVRLCTLAGPEQGSDTSVFLEIWDPGGSQPLNSHPDSAEIFIVLSGTARAHSDHHTTDLTPGDILILQPGSEHRIINTSPTTPLHTLTIMSNDNGFAALVSRGTSVPLSTDDIQTLATGFGIS</sequence>
<dbReference type="InterPro" id="IPR011051">
    <property type="entry name" value="RmlC_Cupin_sf"/>
</dbReference>
<dbReference type="InterPro" id="IPR013096">
    <property type="entry name" value="Cupin_2"/>
</dbReference>
<proteinExistence type="predicted"/>
<dbReference type="RefSeq" id="WP_153408551.1">
    <property type="nucleotide sequence ID" value="NZ_WEGK01000002.1"/>
</dbReference>
<feature type="domain" description="Cupin type-2" evidence="2">
    <location>
        <begin position="43"/>
        <end position="112"/>
    </location>
</feature>
<name>A0A7K0CZK4_9NOCA</name>
<dbReference type="Gene3D" id="2.60.120.10">
    <property type="entry name" value="Jelly Rolls"/>
    <property type="match status" value="1"/>
</dbReference>
<dbReference type="InterPro" id="IPR014710">
    <property type="entry name" value="RmlC-like_jellyroll"/>
</dbReference>
<dbReference type="OrthoDB" id="9791637at2"/>
<dbReference type="Proteomes" id="UP000438448">
    <property type="component" value="Unassembled WGS sequence"/>
</dbReference>
<keyword evidence="4" id="KW-1185">Reference proteome</keyword>
<evidence type="ECO:0000313" key="3">
    <source>
        <dbReference type="EMBL" id="MQY18392.1"/>
    </source>
</evidence>
<organism evidence="3 4">
    <name type="scientific">Nocardia macrotermitis</name>
    <dbReference type="NCBI Taxonomy" id="2585198"/>
    <lineage>
        <taxon>Bacteria</taxon>
        <taxon>Bacillati</taxon>
        <taxon>Actinomycetota</taxon>
        <taxon>Actinomycetes</taxon>
        <taxon>Mycobacteriales</taxon>
        <taxon>Nocardiaceae</taxon>
        <taxon>Nocardia</taxon>
    </lineage>
</organism>
<evidence type="ECO:0000313" key="4">
    <source>
        <dbReference type="Proteomes" id="UP000438448"/>
    </source>
</evidence>
<dbReference type="SUPFAM" id="SSF51182">
    <property type="entry name" value="RmlC-like cupins"/>
    <property type="match status" value="1"/>
</dbReference>
<gene>
    <name evidence="3" type="ORF">NRB20_14680</name>
</gene>
<evidence type="ECO:0000259" key="2">
    <source>
        <dbReference type="Pfam" id="PF07883"/>
    </source>
</evidence>
<dbReference type="InterPro" id="IPR051610">
    <property type="entry name" value="GPI/OXD"/>
</dbReference>
<dbReference type="EMBL" id="WEGK01000002">
    <property type="protein sequence ID" value="MQY18392.1"/>
    <property type="molecule type" value="Genomic_DNA"/>
</dbReference>
<dbReference type="AlphaFoldDB" id="A0A7K0CZK4"/>
<comment type="caution">
    <text evidence="3">The sequence shown here is derived from an EMBL/GenBank/DDBJ whole genome shotgun (WGS) entry which is preliminary data.</text>
</comment>
<reference evidence="3 4" key="1">
    <citation type="submission" date="2019-10" db="EMBL/GenBank/DDBJ databases">
        <title>Nocardia macrotermitis sp. nov. and Nocardia aurantia sp. nov., isolated from the gut of fungus growing-termite Macrotermes natalensis.</title>
        <authorList>
            <person name="Benndorf R."/>
            <person name="Schwitalla J."/>
            <person name="Martin K."/>
            <person name="De Beer W."/>
            <person name="Kaster A.-K."/>
            <person name="Vollmers J."/>
            <person name="Poulsen M."/>
            <person name="Beemelmanns C."/>
        </authorList>
    </citation>
    <scope>NUCLEOTIDE SEQUENCE [LARGE SCALE GENOMIC DNA]</scope>
    <source>
        <strain evidence="3 4">RB20</strain>
    </source>
</reference>
<dbReference type="GO" id="GO:0046872">
    <property type="term" value="F:metal ion binding"/>
    <property type="evidence" value="ECO:0007669"/>
    <property type="project" value="UniProtKB-KW"/>
</dbReference>
<dbReference type="PANTHER" id="PTHR35848:SF6">
    <property type="entry name" value="CUPIN TYPE-2 DOMAIN-CONTAINING PROTEIN"/>
    <property type="match status" value="1"/>
</dbReference>
<keyword evidence="1" id="KW-0479">Metal-binding</keyword>
<accession>A0A7K0CZK4</accession>